<keyword evidence="3" id="KW-0663">Pyridoxal phosphate</keyword>
<dbReference type="GO" id="GO:0005777">
    <property type="term" value="C:peroxisome"/>
    <property type="evidence" value="ECO:0007669"/>
    <property type="project" value="TreeGrafter"/>
</dbReference>
<dbReference type="InterPro" id="IPR024169">
    <property type="entry name" value="SP_NH2Trfase/AEP_transaminase"/>
</dbReference>
<dbReference type="SUPFAM" id="SSF53383">
    <property type="entry name" value="PLP-dependent transferases"/>
    <property type="match status" value="1"/>
</dbReference>
<evidence type="ECO:0000256" key="2">
    <source>
        <dbReference type="ARBA" id="ARBA00009236"/>
    </source>
</evidence>
<protein>
    <recommendedName>
        <fullName evidence="4">Aminotransferase class V domain-containing protein</fullName>
    </recommendedName>
</protein>
<evidence type="ECO:0000313" key="5">
    <source>
        <dbReference type="EMBL" id="SVA17538.1"/>
    </source>
</evidence>
<dbReference type="InterPro" id="IPR015424">
    <property type="entry name" value="PyrdxlP-dep_Trfase"/>
</dbReference>
<dbReference type="GO" id="GO:0008453">
    <property type="term" value="F:alanine-glyoxylate transaminase activity"/>
    <property type="evidence" value="ECO:0007669"/>
    <property type="project" value="TreeGrafter"/>
</dbReference>
<feature type="non-terminal residue" evidence="5">
    <location>
        <position position="1"/>
    </location>
</feature>
<dbReference type="GO" id="GO:0004760">
    <property type="term" value="F:L-serine-pyruvate transaminase activity"/>
    <property type="evidence" value="ECO:0007669"/>
    <property type="project" value="TreeGrafter"/>
</dbReference>
<dbReference type="InterPro" id="IPR000192">
    <property type="entry name" value="Aminotrans_V_dom"/>
</dbReference>
<dbReference type="InterPro" id="IPR015421">
    <property type="entry name" value="PyrdxlP-dep_Trfase_major"/>
</dbReference>
<dbReference type="GO" id="GO:0019265">
    <property type="term" value="P:glycine biosynthetic process, by transamination of glyoxylate"/>
    <property type="evidence" value="ECO:0007669"/>
    <property type="project" value="TreeGrafter"/>
</dbReference>
<evidence type="ECO:0000256" key="3">
    <source>
        <dbReference type="ARBA" id="ARBA00022898"/>
    </source>
</evidence>
<dbReference type="InterPro" id="IPR015422">
    <property type="entry name" value="PyrdxlP-dep_Trfase_small"/>
</dbReference>
<dbReference type="PIRSF" id="PIRSF000524">
    <property type="entry name" value="SPT"/>
    <property type="match status" value="1"/>
</dbReference>
<feature type="domain" description="Aminotransferase class V" evidence="4">
    <location>
        <begin position="27"/>
        <end position="332"/>
    </location>
</feature>
<dbReference type="InterPro" id="IPR020578">
    <property type="entry name" value="Aminotrans_V_PyrdxlP_BS"/>
</dbReference>
<dbReference type="PROSITE" id="PS00595">
    <property type="entry name" value="AA_TRANSFER_CLASS_5"/>
    <property type="match status" value="1"/>
</dbReference>
<proteinExistence type="inferred from homology"/>
<dbReference type="PANTHER" id="PTHR21152:SF40">
    <property type="entry name" value="ALANINE--GLYOXYLATE AMINOTRANSFERASE"/>
    <property type="match status" value="1"/>
</dbReference>
<dbReference type="FunFam" id="3.40.640.10:FF:000054">
    <property type="entry name" value="Serine--glyoxylate aminotransferase"/>
    <property type="match status" value="1"/>
</dbReference>
<evidence type="ECO:0000256" key="1">
    <source>
        <dbReference type="ARBA" id="ARBA00001933"/>
    </source>
</evidence>
<reference evidence="5" key="1">
    <citation type="submission" date="2018-05" db="EMBL/GenBank/DDBJ databases">
        <authorList>
            <person name="Lanie J.A."/>
            <person name="Ng W.-L."/>
            <person name="Kazmierczak K.M."/>
            <person name="Andrzejewski T.M."/>
            <person name="Davidsen T.M."/>
            <person name="Wayne K.J."/>
            <person name="Tettelin H."/>
            <person name="Glass J.I."/>
            <person name="Rusch D."/>
            <person name="Podicherti R."/>
            <person name="Tsui H.-C.T."/>
            <person name="Winkler M.E."/>
        </authorList>
    </citation>
    <scope>NUCLEOTIDE SEQUENCE</scope>
</reference>
<comment type="similarity">
    <text evidence="2">Belongs to the class-V pyridoxal-phosphate-dependent aminotransferase family.</text>
</comment>
<evidence type="ECO:0000259" key="4">
    <source>
        <dbReference type="Pfam" id="PF00266"/>
    </source>
</evidence>
<name>A0A381TPU8_9ZZZZ</name>
<comment type="cofactor">
    <cofactor evidence="1">
        <name>pyridoxal 5'-phosphate</name>
        <dbReference type="ChEBI" id="CHEBI:597326"/>
    </cofactor>
</comment>
<sequence>YTGVNKLANLRTPGPIPLDDEILESLGTQMINHRGPEYKDLLFKTTQGLKKVFATKNDVYIITGSGTAAMEAAVVNTLSPGDKAINATVGVFGNRFGVICERYGVNLTTLEFPFGTDIDIAKLRACIEENPDVKAVMITHNETSTGVTNNIRVAAEVIKGEYDKLVLVDGISSVCSIPIETDVWDLDVVATASQKGWMLPPGLAFISFSDRAWQAHAESTMPRFYLDMAEYKRYFEIGQPPFTPSISCMFALSTALDRIEQEGLGSLYERHATIGQFTRDSIRGLGLDIFPEREEIASNTCTAVSIPDGVDGGALVTKMRTEHNVILAGGQAGLSGKIFRIGHMGLTSHSDIQETVDALKVVLPQVGFTKYR</sequence>
<organism evidence="5">
    <name type="scientific">marine metagenome</name>
    <dbReference type="NCBI Taxonomy" id="408172"/>
    <lineage>
        <taxon>unclassified sequences</taxon>
        <taxon>metagenomes</taxon>
        <taxon>ecological metagenomes</taxon>
    </lineage>
</organism>
<dbReference type="Gene3D" id="3.40.640.10">
    <property type="entry name" value="Type I PLP-dependent aspartate aminotransferase-like (Major domain)"/>
    <property type="match status" value="1"/>
</dbReference>
<dbReference type="AlphaFoldDB" id="A0A381TPU8"/>
<accession>A0A381TPU8</accession>
<dbReference type="EMBL" id="UINC01004882">
    <property type="protein sequence ID" value="SVA17538.1"/>
    <property type="molecule type" value="Genomic_DNA"/>
</dbReference>
<gene>
    <name evidence="5" type="ORF">METZ01_LOCUS70392</name>
</gene>
<dbReference type="Pfam" id="PF00266">
    <property type="entry name" value="Aminotran_5"/>
    <property type="match status" value="1"/>
</dbReference>
<dbReference type="Gene3D" id="3.90.1150.10">
    <property type="entry name" value="Aspartate Aminotransferase, domain 1"/>
    <property type="match status" value="1"/>
</dbReference>
<dbReference type="PANTHER" id="PTHR21152">
    <property type="entry name" value="AMINOTRANSFERASE CLASS V"/>
    <property type="match status" value="1"/>
</dbReference>